<dbReference type="Gene3D" id="3.30.300.30">
    <property type="match status" value="1"/>
</dbReference>
<dbReference type="InterPro" id="IPR000873">
    <property type="entry name" value="AMP-dep_synth/lig_dom"/>
</dbReference>
<dbReference type="InterPro" id="IPR020845">
    <property type="entry name" value="AMP-binding_CS"/>
</dbReference>
<evidence type="ECO:0000259" key="2">
    <source>
        <dbReference type="Pfam" id="PF13193"/>
    </source>
</evidence>
<sequence length="552" mass="60050">MIDWAGRLTPYPTELIERFRALGLWGDRPLASEFHEVALRQPDHVALATAERSVTYAELDEVTDRLALGLHGLGLEPGDRVIVQLSNQCMTVIAWYGMLKAGLIPVCTLAAHRGHEIGSISRKVEAVAHLVEHTPSGFDLVRFAAEQAAGHPTMHQILTIDADEGAPGARLEDLIAAADPAAARALVDDLQKAIEPEEIAVFQLSGGTTGVPKIIPRLHAEYWYNAKVYAEARGWDETSRVAHLIPIIHNAGIVCGVHAAHAVGGTLVLSSANLDQALPVLIQERATAILIGHAHYGIVNHPLFDEVSTTMKQVLLSGAKVPEKLFEAFERRGVAVGQKFGMGEGLFTSTGFDSPRTLRLTSVGLPISPEDEFKVIDPDTAQELPDGEPGELICRGPYTIRGYFDAPEINQSAFIEDGFYRSGDLVKVINIDGMRSISMEGRIKDLINRGGEKISAEEVEGLLVKHPRITAAAVVAMPDERLGEKACAYLVSNGEPLTMAEVQAHLQSLGVAKFKWPERLERIDQMPKTPVGKLNKKELHQDLLARLARAMS</sequence>
<dbReference type="Gene3D" id="3.40.50.12780">
    <property type="entry name" value="N-terminal domain of ligase-like"/>
    <property type="match status" value="1"/>
</dbReference>
<dbReference type="RefSeq" id="WP_179660590.1">
    <property type="nucleotide sequence ID" value="NZ_JACBZR010000001.1"/>
</dbReference>
<organism evidence="3 4">
    <name type="scientific">Nocardioides panzhihuensis</name>
    <dbReference type="NCBI Taxonomy" id="860243"/>
    <lineage>
        <taxon>Bacteria</taxon>
        <taxon>Bacillati</taxon>
        <taxon>Actinomycetota</taxon>
        <taxon>Actinomycetes</taxon>
        <taxon>Propionibacteriales</taxon>
        <taxon>Nocardioidaceae</taxon>
        <taxon>Nocardioides</taxon>
    </lineage>
</organism>
<dbReference type="PANTHER" id="PTHR43767:SF10">
    <property type="entry name" value="SURFACTIN SYNTHASE SUBUNIT 1"/>
    <property type="match status" value="1"/>
</dbReference>
<evidence type="ECO:0000313" key="3">
    <source>
        <dbReference type="EMBL" id="NYI80393.1"/>
    </source>
</evidence>
<dbReference type="Pfam" id="PF00501">
    <property type="entry name" value="AMP-binding"/>
    <property type="match status" value="1"/>
</dbReference>
<evidence type="ECO:0000259" key="1">
    <source>
        <dbReference type="Pfam" id="PF00501"/>
    </source>
</evidence>
<accession>A0A7Z0DRM6</accession>
<dbReference type="InterPro" id="IPR050237">
    <property type="entry name" value="ATP-dep_AMP-bd_enzyme"/>
</dbReference>
<keyword evidence="3" id="KW-0436">Ligase</keyword>
<dbReference type="Proteomes" id="UP000564496">
    <property type="component" value="Unassembled WGS sequence"/>
</dbReference>
<dbReference type="InterPro" id="IPR025110">
    <property type="entry name" value="AMP-bd_C"/>
</dbReference>
<keyword evidence="4" id="KW-1185">Reference proteome</keyword>
<evidence type="ECO:0000313" key="4">
    <source>
        <dbReference type="Proteomes" id="UP000564496"/>
    </source>
</evidence>
<dbReference type="EMBL" id="JACBZR010000001">
    <property type="protein sequence ID" value="NYI80393.1"/>
    <property type="molecule type" value="Genomic_DNA"/>
</dbReference>
<dbReference type="AlphaFoldDB" id="A0A7Z0DRM6"/>
<dbReference type="PANTHER" id="PTHR43767">
    <property type="entry name" value="LONG-CHAIN-FATTY-ACID--COA LIGASE"/>
    <property type="match status" value="1"/>
</dbReference>
<feature type="domain" description="AMP-binding enzyme C-terminal" evidence="2">
    <location>
        <begin position="458"/>
        <end position="533"/>
    </location>
</feature>
<dbReference type="PROSITE" id="PS00455">
    <property type="entry name" value="AMP_BINDING"/>
    <property type="match status" value="1"/>
</dbReference>
<comment type="caution">
    <text evidence="3">The sequence shown here is derived from an EMBL/GenBank/DDBJ whole genome shotgun (WGS) entry which is preliminary data.</text>
</comment>
<feature type="domain" description="AMP-dependent synthetase/ligase" evidence="1">
    <location>
        <begin position="34"/>
        <end position="404"/>
    </location>
</feature>
<proteinExistence type="predicted"/>
<reference evidence="3 4" key="1">
    <citation type="submission" date="2020-07" db="EMBL/GenBank/DDBJ databases">
        <title>Sequencing the genomes of 1000 actinobacteria strains.</title>
        <authorList>
            <person name="Klenk H.-P."/>
        </authorList>
    </citation>
    <scope>NUCLEOTIDE SEQUENCE [LARGE SCALE GENOMIC DNA]</scope>
    <source>
        <strain evidence="3 4">DSM 26487</strain>
    </source>
</reference>
<protein>
    <submittedName>
        <fullName evidence="3">2,3-dihydroxybenzoate-AMP ligase</fullName>
    </submittedName>
</protein>
<dbReference type="SUPFAM" id="SSF56801">
    <property type="entry name" value="Acetyl-CoA synthetase-like"/>
    <property type="match status" value="1"/>
</dbReference>
<dbReference type="InterPro" id="IPR042099">
    <property type="entry name" value="ANL_N_sf"/>
</dbReference>
<gene>
    <name evidence="3" type="ORF">BJ988_005041</name>
</gene>
<dbReference type="GO" id="GO:0016877">
    <property type="term" value="F:ligase activity, forming carbon-sulfur bonds"/>
    <property type="evidence" value="ECO:0007669"/>
    <property type="project" value="UniProtKB-ARBA"/>
</dbReference>
<name>A0A7Z0DRM6_9ACTN</name>
<dbReference type="Pfam" id="PF13193">
    <property type="entry name" value="AMP-binding_C"/>
    <property type="match status" value="1"/>
</dbReference>
<dbReference type="InterPro" id="IPR045851">
    <property type="entry name" value="AMP-bd_C_sf"/>
</dbReference>